<dbReference type="Proteomes" id="UP000007814">
    <property type="component" value="Unassembled WGS sequence"/>
</dbReference>
<sequence length="183" mass="19127">MASGVDGTPTVLRMGLDIGSTTIKLVLLPEHSPAAPAGARPDPASVSPVSPVFAEYRRHNADVRGELTRLLGEVARVYPGAVVRGAVTGSAGLSLATLMGLPFVQEVIAETETVRVCDPQADVVIELGGEDAKITYLHPTPEQRMNGTCAGGTGAFIDQMAQLLHTDAAGLDDMASRYTTLYP</sequence>
<dbReference type="SUPFAM" id="SSF53067">
    <property type="entry name" value="Actin-like ATPase domain"/>
    <property type="match status" value="1"/>
</dbReference>
<accession>J3F154</accession>
<name>J3F154_ACTNH</name>
<dbReference type="PANTHER" id="PTHR32329">
    <property type="entry name" value="BIFUNCTIONAL PROTEIN [INCLUDES 2-HYDROXYACYL-COA DEHYDRATASE (N-TER) AND ITS ACTIVATOR DOMAIN (C_TERM)-RELATED"/>
    <property type="match status" value="1"/>
</dbReference>
<proteinExistence type="predicted"/>
<gene>
    <name evidence="1" type="ORF">HMPREF1129_2504</name>
</gene>
<dbReference type="eggNOG" id="COG1924">
    <property type="taxonomic scope" value="Bacteria"/>
</dbReference>
<protein>
    <submittedName>
        <fullName evidence="1">BadF/BadG/BcrA/BcrD ATPase family protein</fullName>
    </submittedName>
</protein>
<dbReference type="PANTHER" id="PTHR32329:SF4">
    <property type="entry name" value="ACTIVATOR OF 2-HYDROXYACYL-COA DEHYDRATASE"/>
    <property type="match status" value="1"/>
</dbReference>
<comment type="caution">
    <text evidence="1">The sequence shown here is derived from an EMBL/GenBank/DDBJ whole genome shotgun (WGS) entry which is preliminary data.</text>
</comment>
<dbReference type="AlphaFoldDB" id="J3F154"/>
<evidence type="ECO:0000313" key="1">
    <source>
        <dbReference type="EMBL" id="EJN83717.1"/>
    </source>
</evidence>
<dbReference type="EMBL" id="ALJK01000209">
    <property type="protein sequence ID" value="EJN83717.1"/>
    <property type="molecule type" value="Genomic_DNA"/>
</dbReference>
<dbReference type="InterPro" id="IPR043129">
    <property type="entry name" value="ATPase_NBD"/>
</dbReference>
<feature type="non-terminal residue" evidence="1">
    <location>
        <position position="183"/>
    </location>
</feature>
<organism evidence="1 2">
    <name type="scientific">Actinomyces naeslundii (strain ATCC 12104 / DSM 43013 / CCUG 2238 / JCM 8349 / NCTC 10301 / Howell 279)</name>
    <dbReference type="NCBI Taxonomy" id="1115803"/>
    <lineage>
        <taxon>Bacteria</taxon>
        <taxon>Bacillati</taxon>
        <taxon>Actinomycetota</taxon>
        <taxon>Actinomycetes</taxon>
        <taxon>Actinomycetales</taxon>
        <taxon>Actinomycetaceae</taxon>
        <taxon>Actinomyces</taxon>
    </lineage>
</organism>
<dbReference type="InterPro" id="IPR051805">
    <property type="entry name" value="Dehydratase_Activator_Redct"/>
</dbReference>
<dbReference type="Gene3D" id="3.30.420.40">
    <property type="match status" value="1"/>
</dbReference>
<evidence type="ECO:0000313" key="2">
    <source>
        <dbReference type="Proteomes" id="UP000007814"/>
    </source>
</evidence>
<reference evidence="1 2" key="1">
    <citation type="submission" date="2012-07" db="EMBL/GenBank/DDBJ databases">
        <authorList>
            <person name="Durkin A.S."/>
            <person name="McCorrison J."/>
            <person name="Torralba M."/>
            <person name="Gillis M."/>
            <person name="Methe B."/>
            <person name="Sutton G."/>
            <person name="Nelson K.E."/>
        </authorList>
    </citation>
    <scope>NUCLEOTIDE SEQUENCE [LARGE SCALE GENOMIC DNA]</scope>
    <source>
        <strain evidence="2">ATCC 12104 / DSM 43013 / CCUG 2238 / JCM 8349 / NCTC 10301 / Howell 279</strain>
    </source>
</reference>